<dbReference type="InterPro" id="IPR000477">
    <property type="entry name" value="RT_dom"/>
</dbReference>
<sequence length="1346" mass="153804">MDPSIRTLRREEIEGNLARIGIVVPRNVNPINARNPTVRACYECGSTDHVKSACPRGKAFMLGAEEARQDSNIVMGTFTLYDHYTTTLFDSGANYRFVSTTFIPLLGIVPSDLGFSYEIKIASRQLVEIDKKNHEEIVVVKGFPEVFPNDLSGLPPVREIKFRIELVLKAMPVAKSPYRLAPFKLEELSGQLKELQDKGFIRPSSSPWGAPVLFVKKKDGSFRMCIDCRELNKLTIKNRYPLPRIDDLFNQLQGSQYFSKIDLRFGYHQLRVHEDDIPKTAFRTRYGHFDVHIEVQFLGHVINEDGNHVDPSKVEAVKNWKAPRTLFEVRSFLELARYYHRFIEDFSKIANPLTVLTQKTLLDESEDFVVYCNTSELGLGCVLMQRALYYLDRMWVLLKGDVRTLIMDEAHKSKYSIHPGADKMYYDLRDRYWWSGIKKDIADYKMDRLARIYLNEIVARYGVPISIISDRDSQFTLSVLLGKVWYALEEREKLEPRFVRNFEIMRRCISDQHCQVSLDEIQVDAKLNFMEEPVEILEKEFKKLKRTHRFRLHLSSSSLDLSYSGLEEFKEPEVNEYGPRDSSLKSTTGCDKESDNSKENTDDSLEQHQITDTETSSVKSSLKVDKDWKEKFFYPANHVREVEPKKVRENNDAPIIEDCVSDEEDDDEPNPKVEKKTAIPTATKKEFVKPEKPVKRSVRYAEMYRSQRPRGNQRNWNGQKSNQLGFNAAKPKDAHNAVKRNRFNAVKASTYGCTGSGEARVQQRKRRIQRRVQQKQKDQEDEVFGRILSAKKMKSYYCWFKITAVGEKVNAAESLLVVSTENYSLWEVIKNGNAPPITKVVKGVETTIAPITTKEKAQRRLAMKARSTLLMGIPNKHQLKFNSIKDAKSLLQAIEKRFGGNAATKKTQRNRLKQQYKNFTASSSEVLDQTFDRLQKFISQLEIHGETISQEDVNQKFLRGLSPEWNTHTIVTNSINGAVNTAHDATTASTQATAINSTTIDNLKEMDLRWQMALLIMRARRFLKNTRRKFFVNGTETIGFDKSKVECCNCHKKGHFARECRALRNQENGKKENTSMPVETTTSNALISCDGLGDYDWSDQTEEGPTNLVLMAYSSTSSNSEVSTDSNCSSSCLENVKILESVEARLLVYKKNKSVYEEDIKVLKCEIHLREVAITIVDKCKVGLGYNVVPPPYTGNFMPPKHDLSFFSLEEFLNEPIVSEPTVKKPVVSYSEEEDVPQAKKEKKTVKSSFAKIEFVKSKEQVKSPRKTTVKQVNSARPMTNVFNKAHSTVRRSKAVVNVARPKAILNAVKGNQVNAVKASGNPQQDLEENGEIDSRCSRHMTGNMS</sequence>
<dbReference type="EMBL" id="BQNB010020709">
    <property type="protein sequence ID" value="GJT98797.1"/>
    <property type="molecule type" value="Genomic_DNA"/>
</dbReference>
<dbReference type="InterPro" id="IPR043502">
    <property type="entry name" value="DNA/RNA_pol_sf"/>
</dbReference>
<dbReference type="GO" id="GO:0003964">
    <property type="term" value="F:RNA-directed DNA polymerase activity"/>
    <property type="evidence" value="ECO:0007669"/>
    <property type="project" value="UniProtKB-KW"/>
</dbReference>
<dbReference type="InterPro" id="IPR050951">
    <property type="entry name" value="Retrovirus_Pol_polyprotein"/>
</dbReference>
<feature type="region of interest" description="Disordered" evidence="2">
    <location>
        <begin position="572"/>
        <end position="621"/>
    </location>
</feature>
<dbReference type="InterPro" id="IPR041588">
    <property type="entry name" value="Integrase_H2C2"/>
</dbReference>
<dbReference type="Proteomes" id="UP001151760">
    <property type="component" value="Unassembled WGS sequence"/>
</dbReference>
<feature type="region of interest" description="Disordered" evidence="2">
    <location>
        <begin position="1317"/>
        <end position="1346"/>
    </location>
</feature>
<dbReference type="CDD" id="cd01647">
    <property type="entry name" value="RT_LTR"/>
    <property type="match status" value="1"/>
</dbReference>
<comment type="caution">
    <text evidence="4">The sequence shown here is derived from an EMBL/GenBank/DDBJ whole genome shotgun (WGS) entry which is preliminary data.</text>
</comment>
<evidence type="ECO:0000256" key="1">
    <source>
        <dbReference type="PROSITE-ProRule" id="PRU00047"/>
    </source>
</evidence>
<gene>
    <name evidence="4" type="ORF">Tco_1094315</name>
</gene>
<name>A0ABQ5IHJ8_9ASTR</name>
<proteinExistence type="predicted"/>
<dbReference type="InterPro" id="IPR036875">
    <property type="entry name" value="Znf_CCHC_sf"/>
</dbReference>
<accession>A0ABQ5IHJ8</accession>
<reference evidence="4" key="1">
    <citation type="journal article" date="2022" name="Int. J. Mol. Sci.">
        <title>Draft Genome of Tanacetum Coccineum: Genomic Comparison of Closely Related Tanacetum-Family Plants.</title>
        <authorList>
            <person name="Yamashiro T."/>
            <person name="Shiraishi A."/>
            <person name="Nakayama K."/>
            <person name="Satake H."/>
        </authorList>
    </citation>
    <scope>NUCLEOTIDE SEQUENCE</scope>
</reference>
<organism evidence="4 5">
    <name type="scientific">Tanacetum coccineum</name>
    <dbReference type="NCBI Taxonomy" id="301880"/>
    <lineage>
        <taxon>Eukaryota</taxon>
        <taxon>Viridiplantae</taxon>
        <taxon>Streptophyta</taxon>
        <taxon>Embryophyta</taxon>
        <taxon>Tracheophyta</taxon>
        <taxon>Spermatophyta</taxon>
        <taxon>Magnoliopsida</taxon>
        <taxon>eudicotyledons</taxon>
        <taxon>Gunneridae</taxon>
        <taxon>Pentapetalae</taxon>
        <taxon>asterids</taxon>
        <taxon>campanulids</taxon>
        <taxon>Asterales</taxon>
        <taxon>Asteraceae</taxon>
        <taxon>Asteroideae</taxon>
        <taxon>Anthemideae</taxon>
        <taxon>Anthemidinae</taxon>
        <taxon>Tanacetum</taxon>
    </lineage>
</organism>
<feature type="domain" description="CCHC-type" evidence="3">
    <location>
        <begin position="41"/>
        <end position="56"/>
    </location>
</feature>
<dbReference type="Pfam" id="PF17921">
    <property type="entry name" value="Integrase_H2C2"/>
    <property type="match status" value="1"/>
</dbReference>
<feature type="compositionally biased region" description="Basic and acidic residues" evidence="2">
    <location>
        <begin position="572"/>
        <end position="583"/>
    </location>
</feature>
<reference evidence="4" key="2">
    <citation type="submission" date="2022-01" db="EMBL/GenBank/DDBJ databases">
        <authorList>
            <person name="Yamashiro T."/>
            <person name="Shiraishi A."/>
            <person name="Satake H."/>
            <person name="Nakayama K."/>
        </authorList>
    </citation>
    <scope>NUCLEOTIDE SEQUENCE</scope>
</reference>
<protein>
    <submittedName>
        <fullName evidence="4">Reverse transcriptase domain-containing protein</fullName>
    </submittedName>
</protein>
<keyword evidence="1" id="KW-0479">Metal-binding</keyword>
<dbReference type="PANTHER" id="PTHR37984:SF5">
    <property type="entry name" value="PROTEIN NYNRIN-LIKE"/>
    <property type="match status" value="1"/>
</dbReference>
<keyword evidence="1" id="KW-0862">Zinc</keyword>
<dbReference type="PANTHER" id="PTHR37984">
    <property type="entry name" value="PROTEIN CBG26694"/>
    <property type="match status" value="1"/>
</dbReference>
<dbReference type="Gene3D" id="3.30.70.270">
    <property type="match status" value="2"/>
</dbReference>
<dbReference type="Gene3D" id="3.10.10.10">
    <property type="entry name" value="HIV Type 1 Reverse Transcriptase, subunit A, domain 1"/>
    <property type="match status" value="1"/>
</dbReference>
<feature type="domain" description="CCHC-type" evidence="3">
    <location>
        <begin position="1047"/>
        <end position="1061"/>
    </location>
</feature>
<dbReference type="PROSITE" id="PS50158">
    <property type="entry name" value="ZF_CCHC"/>
    <property type="match status" value="2"/>
</dbReference>
<dbReference type="Gene3D" id="1.10.340.70">
    <property type="match status" value="1"/>
</dbReference>
<dbReference type="Gene3D" id="4.10.60.10">
    <property type="entry name" value="Zinc finger, CCHC-type"/>
    <property type="match status" value="1"/>
</dbReference>
<dbReference type="SMART" id="SM00343">
    <property type="entry name" value="ZnF_C2HC"/>
    <property type="match status" value="2"/>
</dbReference>
<keyword evidence="4" id="KW-0548">Nucleotidyltransferase</keyword>
<feature type="compositionally biased region" description="Basic and acidic residues" evidence="2">
    <location>
        <begin position="590"/>
        <end position="611"/>
    </location>
</feature>
<dbReference type="InterPro" id="IPR001878">
    <property type="entry name" value="Znf_CCHC"/>
</dbReference>
<dbReference type="Pfam" id="PF00078">
    <property type="entry name" value="RVT_1"/>
    <property type="match status" value="1"/>
</dbReference>
<evidence type="ECO:0000256" key="2">
    <source>
        <dbReference type="SAM" id="MobiDB-lite"/>
    </source>
</evidence>
<keyword evidence="5" id="KW-1185">Reference proteome</keyword>
<dbReference type="Pfam" id="PF14223">
    <property type="entry name" value="Retrotran_gag_2"/>
    <property type="match status" value="1"/>
</dbReference>
<evidence type="ECO:0000313" key="5">
    <source>
        <dbReference type="Proteomes" id="UP001151760"/>
    </source>
</evidence>
<dbReference type="InterPro" id="IPR043128">
    <property type="entry name" value="Rev_trsase/Diguanyl_cyclase"/>
</dbReference>
<dbReference type="Pfam" id="PF08284">
    <property type="entry name" value="RVP_2"/>
    <property type="match status" value="1"/>
</dbReference>
<dbReference type="SUPFAM" id="SSF57756">
    <property type="entry name" value="Retrovirus zinc finger-like domains"/>
    <property type="match status" value="1"/>
</dbReference>
<dbReference type="SUPFAM" id="SSF56672">
    <property type="entry name" value="DNA/RNA polymerases"/>
    <property type="match status" value="1"/>
</dbReference>
<evidence type="ECO:0000313" key="4">
    <source>
        <dbReference type="EMBL" id="GJT98797.1"/>
    </source>
</evidence>
<keyword evidence="1" id="KW-0863">Zinc-finger</keyword>
<keyword evidence="4" id="KW-0695">RNA-directed DNA polymerase</keyword>
<evidence type="ECO:0000259" key="3">
    <source>
        <dbReference type="PROSITE" id="PS50158"/>
    </source>
</evidence>
<keyword evidence="4" id="KW-0808">Transferase</keyword>